<name>A0A1L8TP74_9ENTE</name>
<evidence type="ECO:0000313" key="8">
    <source>
        <dbReference type="EMBL" id="OJG45922.1"/>
    </source>
</evidence>
<evidence type="ECO:0000256" key="7">
    <source>
        <dbReference type="SAM" id="Phobius"/>
    </source>
</evidence>
<dbReference type="PANTHER" id="PTHR30520:SF6">
    <property type="entry name" value="FORMATE_NITRATE FAMILY TRANSPORTER (EUROFUNG)"/>
    <property type="match status" value="1"/>
</dbReference>
<dbReference type="FunFam" id="1.20.1080.10:FF:000011">
    <property type="entry name" value="Formate family transporter"/>
    <property type="match status" value="1"/>
</dbReference>
<dbReference type="GO" id="GO:0005886">
    <property type="term" value="C:plasma membrane"/>
    <property type="evidence" value="ECO:0007669"/>
    <property type="project" value="TreeGrafter"/>
</dbReference>
<dbReference type="Pfam" id="PF01226">
    <property type="entry name" value="Form_Nir_trans"/>
    <property type="match status" value="1"/>
</dbReference>
<comment type="similarity">
    <text evidence="6">Belongs to the FNT transporter (TC 1.A.16) family.</text>
</comment>
<organism evidence="8 9">
    <name type="scientific">Enterococcus hermanniensis</name>
    <dbReference type="NCBI Taxonomy" id="249189"/>
    <lineage>
        <taxon>Bacteria</taxon>
        <taxon>Bacillati</taxon>
        <taxon>Bacillota</taxon>
        <taxon>Bacilli</taxon>
        <taxon>Lactobacillales</taxon>
        <taxon>Enterococcaceae</taxon>
        <taxon>Enterococcus</taxon>
    </lineage>
</organism>
<keyword evidence="3 7" id="KW-0812">Transmembrane</keyword>
<dbReference type="OrthoDB" id="9786493at2"/>
<dbReference type="STRING" id="249189.RV04_GL001688"/>
<keyword evidence="9" id="KW-1185">Reference proteome</keyword>
<gene>
    <name evidence="8" type="ORF">RV04_GL001688</name>
</gene>
<evidence type="ECO:0000256" key="4">
    <source>
        <dbReference type="ARBA" id="ARBA00022989"/>
    </source>
</evidence>
<evidence type="ECO:0000256" key="1">
    <source>
        <dbReference type="ARBA" id="ARBA00004141"/>
    </source>
</evidence>
<comment type="subcellular location">
    <subcellularLocation>
        <location evidence="1">Membrane</location>
        <topology evidence="1">Multi-pass membrane protein</topology>
    </subcellularLocation>
</comment>
<keyword evidence="4 7" id="KW-1133">Transmembrane helix</keyword>
<dbReference type="InterPro" id="IPR023271">
    <property type="entry name" value="Aquaporin-like"/>
</dbReference>
<feature type="transmembrane region" description="Helical" evidence="7">
    <location>
        <begin position="187"/>
        <end position="208"/>
    </location>
</feature>
<dbReference type="Gene3D" id="1.20.1080.10">
    <property type="entry name" value="Glycerol uptake facilitator protein"/>
    <property type="match status" value="1"/>
</dbReference>
<dbReference type="AlphaFoldDB" id="A0A1L8TP74"/>
<dbReference type="EMBL" id="JXKQ01000004">
    <property type="protein sequence ID" value="OJG45922.1"/>
    <property type="molecule type" value="Genomic_DNA"/>
</dbReference>
<feature type="transmembrane region" description="Helical" evidence="7">
    <location>
        <begin position="106"/>
        <end position="129"/>
    </location>
</feature>
<feature type="transmembrane region" description="Helical" evidence="7">
    <location>
        <begin position="64"/>
        <end position="94"/>
    </location>
</feature>
<keyword evidence="5 7" id="KW-0472">Membrane</keyword>
<reference evidence="8 9" key="1">
    <citation type="submission" date="2014-12" db="EMBL/GenBank/DDBJ databases">
        <title>Draft genome sequences of 29 type strains of Enterococci.</title>
        <authorList>
            <person name="Zhong Z."/>
            <person name="Sun Z."/>
            <person name="Liu W."/>
            <person name="Zhang W."/>
            <person name="Zhang H."/>
        </authorList>
    </citation>
    <scope>NUCLEOTIDE SEQUENCE [LARGE SCALE GENOMIC DNA]</scope>
    <source>
        <strain evidence="8 9">DSM 17122</strain>
    </source>
</reference>
<accession>A0A1L8TP74</accession>
<feature type="transmembrane region" description="Helical" evidence="7">
    <location>
        <begin position="149"/>
        <end position="175"/>
    </location>
</feature>
<proteinExistence type="inferred from homology"/>
<evidence type="ECO:0000256" key="5">
    <source>
        <dbReference type="ARBA" id="ARBA00023136"/>
    </source>
</evidence>
<sequence>MYTPSETAVICEQKGIEKVKKNLVAKLLLGFIGGAMISLGYVAYMKIVATTPEKLSFLGTLLGASVFPIGLIVILLAGGELVTGNMVAVSLAWLNKKISLTEVLENWLVITLANLVGALFVAFFFGHIVGLTSKGAFLHELLTVSDAKVAATPLQAFVSGIGCNWFVGLGVWLSYGCKDSMGKIAGIWFPIMIFVLLGFQHSVANMFVLSDAMIEGHLGIGAFFANIIPVYLGNIVGGVGFVAFPYFMSYQKGH</sequence>
<evidence type="ECO:0000313" key="9">
    <source>
        <dbReference type="Proteomes" id="UP000182077"/>
    </source>
</evidence>
<feature type="transmembrane region" description="Helical" evidence="7">
    <location>
        <begin position="23"/>
        <end position="44"/>
    </location>
</feature>
<dbReference type="RefSeq" id="WP_071857580.1">
    <property type="nucleotide sequence ID" value="NZ_JBHSHK010000009.1"/>
</dbReference>
<evidence type="ECO:0000256" key="6">
    <source>
        <dbReference type="ARBA" id="ARBA00049660"/>
    </source>
</evidence>
<keyword evidence="2" id="KW-0813">Transport</keyword>
<feature type="transmembrane region" description="Helical" evidence="7">
    <location>
        <begin position="220"/>
        <end position="247"/>
    </location>
</feature>
<dbReference type="Proteomes" id="UP000182077">
    <property type="component" value="Unassembled WGS sequence"/>
</dbReference>
<evidence type="ECO:0000256" key="3">
    <source>
        <dbReference type="ARBA" id="ARBA00022692"/>
    </source>
</evidence>
<dbReference type="GO" id="GO:0015499">
    <property type="term" value="F:formate transmembrane transporter activity"/>
    <property type="evidence" value="ECO:0007669"/>
    <property type="project" value="TreeGrafter"/>
</dbReference>
<evidence type="ECO:0000256" key="2">
    <source>
        <dbReference type="ARBA" id="ARBA00022448"/>
    </source>
</evidence>
<protein>
    <submittedName>
        <fullName evidence="8">Formate/nitrite transporter</fullName>
    </submittedName>
</protein>
<comment type="caution">
    <text evidence="8">The sequence shown here is derived from an EMBL/GenBank/DDBJ whole genome shotgun (WGS) entry which is preliminary data.</text>
</comment>
<dbReference type="PANTHER" id="PTHR30520">
    <property type="entry name" value="FORMATE TRANSPORTER-RELATED"/>
    <property type="match status" value="1"/>
</dbReference>
<dbReference type="InterPro" id="IPR000292">
    <property type="entry name" value="For/NO2_transpt"/>
</dbReference>